<evidence type="ECO:0000313" key="2">
    <source>
        <dbReference type="Proteomes" id="UP000001194"/>
    </source>
</evidence>
<dbReference type="RefSeq" id="XP_001885694.1">
    <property type="nucleotide sequence ID" value="XM_001885659.1"/>
</dbReference>
<reference evidence="1 2" key="1">
    <citation type="journal article" date="2008" name="Nature">
        <title>The genome of Laccaria bicolor provides insights into mycorrhizal symbiosis.</title>
        <authorList>
            <person name="Martin F."/>
            <person name="Aerts A."/>
            <person name="Ahren D."/>
            <person name="Brun A."/>
            <person name="Danchin E.G.J."/>
            <person name="Duchaussoy F."/>
            <person name="Gibon J."/>
            <person name="Kohler A."/>
            <person name="Lindquist E."/>
            <person name="Pereda V."/>
            <person name="Salamov A."/>
            <person name="Shapiro H.J."/>
            <person name="Wuyts J."/>
            <person name="Blaudez D."/>
            <person name="Buee M."/>
            <person name="Brokstein P."/>
            <person name="Canbaeck B."/>
            <person name="Cohen D."/>
            <person name="Courty P.E."/>
            <person name="Coutinho P.M."/>
            <person name="Delaruelle C."/>
            <person name="Detter J.C."/>
            <person name="Deveau A."/>
            <person name="DiFazio S."/>
            <person name="Duplessis S."/>
            <person name="Fraissinet-Tachet L."/>
            <person name="Lucic E."/>
            <person name="Frey-Klett P."/>
            <person name="Fourrey C."/>
            <person name="Feussner I."/>
            <person name="Gay G."/>
            <person name="Grimwood J."/>
            <person name="Hoegger P.J."/>
            <person name="Jain P."/>
            <person name="Kilaru S."/>
            <person name="Labbe J."/>
            <person name="Lin Y.C."/>
            <person name="Legue V."/>
            <person name="Le Tacon F."/>
            <person name="Marmeisse R."/>
            <person name="Melayah D."/>
            <person name="Montanini B."/>
            <person name="Muratet M."/>
            <person name="Nehls U."/>
            <person name="Niculita-Hirzel H."/>
            <person name="Oudot-Le Secq M.P."/>
            <person name="Peter M."/>
            <person name="Quesneville H."/>
            <person name="Rajashekar B."/>
            <person name="Reich M."/>
            <person name="Rouhier N."/>
            <person name="Schmutz J."/>
            <person name="Yin T."/>
            <person name="Chalot M."/>
            <person name="Henrissat B."/>
            <person name="Kuees U."/>
            <person name="Lucas S."/>
            <person name="Van de Peer Y."/>
            <person name="Podila G.K."/>
            <person name="Polle A."/>
            <person name="Pukkila P.J."/>
            <person name="Richardson P.M."/>
            <person name="Rouze P."/>
            <person name="Sanders I.R."/>
            <person name="Stajich J.E."/>
            <person name="Tunlid A."/>
            <person name="Tuskan G."/>
            <person name="Grigoriev I.V."/>
        </authorList>
    </citation>
    <scope>NUCLEOTIDE SEQUENCE [LARGE SCALE GENOMIC DNA]</scope>
    <source>
        <strain evidence="2">S238N-H82 / ATCC MYA-4686</strain>
    </source>
</reference>
<dbReference type="AlphaFoldDB" id="B0DP39"/>
<evidence type="ECO:0000313" key="1">
    <source>
        <dbReference type="EMBL" id="EDR03546.1"/>
    </source>
</evidence>
<dbReference type="GeneID" id="6081347"/>
<proteinExistence type="predicted"/>
<dbReference type="KEGG" id="lbc:LACBIDRAFT_306983"/>
<keyword evidence="2" id="KW-1185">Reference proteome</keyword>
<protein>
    <submittedName>
        <fullName evidence="1">Predicted protein</fullName>
    </submittedName>
</protein>
<dbReference type="Proteomes" id="UP000001194">
    <property type="component" value="Unassembled WGS sequence"/>
</dbReference>
<dbReference type="EMBL" id="DS547123">
    <property type="protein sequence ID" value="EDR03546.1"/>
    <property type="molecule type" value="Genomic_DNA"/>
</dbReference>
<organism evidence="2">
    <name type="scientific">Laccaria bicolor (strain S238N-H82 / ATCC MYA-4686)</name>
    <name type="common">Bicoloured deceiver</name>
    <name type="synonym">Laccaria laccata var. bicolor</name>
    <dbReference type="NCBI Taxonomy" id="486041"/>
    <lineage>
        <taxon>Eukaryota</taxon>
        <taxon>Fungi</taxon>
        <taxon>Dikarya</taxon>
        <taxon>Basidiomycota</taxon>
        <taxon>Agaricomycotina</taxon>
        <taxon>Agaricomycetes</taxon>
        <taxon>Agaricomycetidae</taxon>
        <taxon>Agaricales</taxon>
        <taxon>Agaricineae</taxon>
        <taxon>Hydnangiaceae</taxon>
        <taxon>Laccaria</taxon>
    </lineage>
</organism>
<name>B0DP39_LACBS</name>
<dbReference type="HOGENOM" id="CLU_3125306_0_0_1"/>
<sequence>MNHLLTMRKIVVVVQSFLLSVFCMLPRGVVLQSHAVGLTVFCCWDMSSAV</sequence>
<dbReference type="InParanoid" id="B0DP39"/>
<accession>B0DP39</accession>
<gene>
    <name evidence="1" type="ORF">LACBIDRAFT_306983</name>
</gene>